<evidence type="ECO:0000256" key="2">
    <source>
        <dbReference type="SAM" id="Phobius"/>
    </source>
</evidence>
<dbReference type="SUPFAM" id="SSF89946">
    <property type="entry name" value="Hypothetical protein VC0424"/>
    <property type="match status" value="1"/>
</dbReference>
<dbReference type="InterPro" id="IPR036701">
    <property type="entry name" value="RraB-like_sf"/>
</dbReference>
<reference evidence="5" key="1">
    <citation type="submission" date="2019-10" db="EMBL/GenBank/DDBJ databases">
        <title>Description of Paenibacillus glebae sp. nov.</title>
        <authorList>
            <person name="Carlier A."/>
            <person name="Qi S."/>
        </authorList>
    </citation>
    <scope>NUCLEOTIDE SEQUENCE</scope>
    <source>
        <strain evidence="5">LMG 31456</strain>
    </source>
</reference>
<feature type="domain" description="Regulator of ribonuclease activity B" evidence="4">
    <location>
        <begin position="149"/>
        <end position="241"/>
    </location>
</feature>
<dbReference type="RefSeq" id="WP_171655217.1">
    <property type="nucleotide sequence ID" value="NZ_WHOD01000105.1"/>
</dbReference>
<comment type="caution">
    <text evidence="5">The sequence shown here is derived from an EMBL/GenBank/DDBJ whole genome shotgun (WGS) entry which is preliminary data.</text>
</comment>
<dbReference type="InterPro" id="IPR016097">
    <property type="entry name" value="DUF695"/>
</dbReference>
<dbReference type="Proteomes" id="UP000641588">
    <property type="component" value="Unassembled WGS sequence"/>
</dbReference>
<protein>
    <submittedName>
        <fullName evidence="5">DUF695 domain-containing protein</fullName>
    </submittedName>
</protein>
<dbReference type="InterPro" id="IPR009671">
    <property type="entry name" value="RraB_dom"/>
</dbReference>
<evidence type="ECO:0000259" key="4">
    <source>
        <dbReference type="Pfam" id="PF06877"/>
    </source>
</evidence>
<keyword evidence="2" id="KW-1133">Transmembrane helix</keyword>
<keyword evidence="1" id="KW-0175">Coiled coil</keyword>
<accession>A0A972GVN1</accession>
<evidence type="ECO:0000313" key="6">
    <source>
        <dbReference type="Proteomes" id="UP000641588"/>
    </source>
</evidence>
<gene>
    <name evidence="5" type="ORF">GC093_27695</name>
</gene>
<sequence length="282" mass="33667">MIRQWISFQRENEDIRIFLDRGVKERIDYSQFSTLFNLSLNIYHIAEKKEQITQIQDELIALQEKLDSSILEADQGVFIARIDSETRIELIFYVRDHDKCKEMVQDALNHFGRFRYAITSRLDEQWGFYDYLSPSYLEAEFYNNYNAVHSFYYEGYKTNVEYRVHYYLRFQNSDDLLEAAEGLKRHDYTVENIEYDAEGMNLKHVLHLSLACFLNEDTLNRNTSLLVKTVTKVDGRYVGWGIYPKERSVRKIKAVFKKIQNYFLFVCCIVLLTTVGVYFHFK</sequence>
<evidence type="ECO:0000256" key="1">
    <source>
        <dbReference type="SAM" id="Coils"/>
    </source>
</evidence>
<keyword evidence="2" id="KW-0472">Membrane</keyword>
<dbReference type="Pfam" id="PF06877">
    <property type="entry name" value="RraB"/>
    <property type="match status" value="1"/>
</dbReference>
<dbReference type="Pfam" id="PF05117">
    <property type="entry name" value="DUF695"/>
    <property type="match status" value="1"/>
</dbReference>
<dbReference type="EMBL" id="WHOD01000105">
    <property type="protein sequence ID" value="NOU96980.1"/>
    <property type="molecule type" value="Genomic_DNA"/>
</dbReference>
<dbReference type="Gene3D" id="3.30.70.970">
    <property type="entry name" value="RraB-like"/>
    <property type="match status" value="1"/>
</dbReference>
<proteinExistence type="predicted"/>
<organism evidence="5 6">
    <name type="scientific">Paenibacillus foliorum</name>
    <dbReference type="NCBI Taxonomy" id="2654974"/>
    <lineage>
        <taxon>Bacteria</taxon>
        <taxon>Bacillati</taxon>
        <taxon>Bacillota</taxon>
        <taxon>Bacilli</taxon>
        <taxon>Bacillales</taxon>
        <taxon>Paenibacillaceae</taxon>
        <taxon>Paenibacillus</taxon>
    </lineage>
</organism>
<feature type="coiled-coil region" evidence="1">
    <location>
        <begin position="45"/>
        <end position="72"/>
    </location>
</feature>
<evidence type="ECO:0000313" key="5">
    <source>
        <dbReference type="EMBL" id="NOU96980.1"/>
    </source>
</evidence>
<evidence type="ECO:0000259" key="3">
    <source>
        <dbReference type="Pfam" id="PF05117"/>
    </source>
</evidence>
<feature type="domain" description="DUF695" evidence="3">
    <location>
        <begin position="12"/>
        <end position="132"/>
    </location>
</feature>
<keyword evidence="6" id="KW-1185">Reference proteome</keyword>
<dbReference type="AlphaFoldDB" id="A0A972GVN1"/>
<keyword evidence="2" id="KW-0812">Transmembrane</keyword>
<name>A0A972GVN1_9BACL</name>
<feature type="transmembrane region" description="Helical" evidence="2">
    <location>
        <begin position="262"/>
        <end position="281"/>
    </location>
</feature>